<dbReference type="InterPro" id="IPR043038">
    <property type="entry name" value="VbhA_sf"/>
</dbReference>
<reference evidence="1 2" key="1">
    <citation type="submission" date="2018-06" db="EMBL/GenBank/DDBJ databases">
        <title>Genomic Encyclopedia of Type Strains, Phase IV (KMG-IV): sequencing the most valuable type-strain genomes for metagenomic binning, comparative biology and taxonomic classification.</title>
        <authorList>
            <person name="Goeker M."/>
        </authorList>
    </citation>
    <scope>NUCLEOTIDE SEQUENCE [LARGE SCALE GENOMIC DNA]</scope>
    <source>
        <strain evidence="1 2">DSM 22112</strain>
    </source>
</reference>
<protein>
    <recommendedName>
        <fullName evidence="3">Antitoxin VbhA domain-containing protein</fullName>
    </recommendedName>
</protein>
<evidence type="ECO:0008006" key="3">
    <source>
        <dbReference type="Google" id="ProtNLM"/>
    </source>
</evidence>
<dbReference type="AlphaFoldDB" id="A0A366I450"/>
<keyword evidence="2" id="KW-1185">Reference proteome</keyword>
<evidence type="ECO:0000313" key="2">
    <source>
        <dbReference type="Proteomes" id="UP000253490"/>
    </source>
</evidence>
<organism evidence="1 2">
    <name type="scientific">Alkalibaculum bacchi</name>
    <dbReference type="NCBI Taxonomy" id="645887"/>
    <lineage>
        <taxon>Bacteria</taxon>
        <taxon>Bacillati</taxon>
        <taxon>Bacillota</taxon>
        <taxon>Clostridia</taxon>
        <taxon>Eubacteriales</taxon>
        <taxon>Eubacteriaceae</taxon>
        <taxon>Alkalibaculum</taxon>
    </lineage>
</organism>
<dbReference type="Gene3D" id="1.10.8.1050">
    <property type="entry name" value="Antitoxin VbhA-like"/>
    <property type="match status" value="1"/>
</dbReference>
<dbReference type="EMBL" id="QNRX01000014">
    <property type="protein sequence ID" value="RBP61393.1"/>
    <property type="molecule type" value="Genomic_DNA"/>
</dbReference>
<proteinExistence type="predicted"/>
<evidence type="ECO:0000313" key="1">
    <source>
        <dbReference type="EMBL" id="RBP61393.1"/>
    </source>
</evidence>
<gene>
    <name evidence="1" type="ORF">DES36_11477</name>
</gene>
<name>A0A366I450_9FIRM</name>
<dbReference type="Proteomes" id="UP000253490">
    <property type="component" value="Unassembled WGS sequence"/>
</dbReference>
<accession>A0A366I450</accession>
<dbReference type="RefSeq" id="WP_170128274.1">
    <property type="nucleotide sequence ID" value="NZ_CALNCS010000206.1"/>
</dbReference>
<sequence>MRTSAQKVREVKGTMALEGLKLKTNEIKMLHRCATGQISSEQLIKDLIKKHTQK</sequence>
<comment type="caution">
    <text evidence="1">The sequence shown here is derived from an EMBL/GenBank/DDBJ whole genome shotgun (WGS) entry which is preliminary data.</text>
</comment>